<feature type="compositionally biased region" description="Basic residues" evidence="1">
    <location>
        <begin position="84"/>
        <end position="95"/>
    </location>
</feature>
<feature type="non-terminal residue" evidence="2">
    <location>
        <position position="1"/>
    </location>
</feature>
<protein>
    <submittedName>
        <fullName evidence="2">13795_t:CDS:1</fullName>
    </submittedName>
</protein>
<gene>
    <name evidence="2" type="ORF">FCALED_LOCUS16596</name>
</gene>
<feature type="non-terminal residue" evidence="2">
    <location>
        <position position="286"/>
    </location>
</feature>
<dbReference type="AlphaFoldDB" id="A0A9N9IZU1"/>
<evidence type="ECO:0000256" key="1">
    <source>
        <dbReference type="SAM" id="MobiDB-lite"/>
    </source>
</evidence>
<name>A0A9N9IZU1_9GLOM</name>
<keyword evidence="3" id="KW-1185">Reference proteome</keyword>
<feature type="compositionally biased region" description="Low complexity" evidence="1">
    <location>
        <begin position="131"/>
        <end position="144"/>
    </location>
</feature>
<sequence length="286" mass="33644">PFQITTTPKRCSVSRCSDERRYCRCSSERWDYRNSERQNRRTYKHSRSPPYRHNRSSLDRFSQSPLYQHNRSSLDRFSQSPSSHRSRSLKYRGRSSCRSSGKSSEQNELASIRNTLDYLVKEVKNLKANSQFSRSSQSSLRAASVTPVPSGGYDSRRIPLEKMNNEQFKNFRDEVVQILSGFDNSLSIDHTQKWNDICDHVFKEIMPAVNQALTVSLRPQSLPEETFKEDIAEIIDNFHYHSDEVSETDIEKAREKIRENIRPKNKAESKNFHVIRVYDKPWRSRR</sequence>
<feature type="compositionally biased region" description="Polar residues" evidence="1">
    <location>
        <begin position="59"/>
        <end position="71"/>
    </location>
</feature>
<reference evidence="2" key="1">
    <citation type="submission" date="2021-06" db="EMBL/GenBank/DDBJ databases">
        <authorList>
            <person name="Kallberg Y."/>
            <person name="Tangrot J."/>
            <person name="Rosling A."/>
        </authorList>
    </citation>
    <scope>NUCLEOTIDE SEQUENCE</scope>
    <source>
        <strain evidence="2">UK204</strain>
    </source>
</reference>
<feature type="region of interest" description="Disordered" evidence="1">
    <location>
        <begin position="131"/>
        <end position="157"/>
    </location>
</feature>
<accession>A0A9N9IZU1</accession>
<evidence type="ECO:0000313" key="2">
    <source>
        <dbReference type="EMBL" id="CAG8755601.1"/>
    </source>
</evidence>
<evidence type="ECO:0000313" key="3">
    <source>
        <dbReference type="Proteomes" id="UP000789570"/>
    </source>
</evidence>
<dbReference type="Proteomes" id="UP000789570">
    <property type="component" value="Unassembled WGS sequence"/>
</dbReference>
<feature type="compositionally biased region" description="Basic residues" evidence="1">
    <location>
        <begin position="40"/>
        <end position="55"/>
    </location>
</feature>
<feature type="region of interest" description="Disordered" evidence="1">
    <location>
        <begin position="34"/>
        <end position="108"/>
    </location>
</feature>
<proteinExistence type="predicted"/>
<dbReference type="EMBL" id="CAJVPQ010020153">
    <property type="protein sequence ID" value="CAG8755601.1"/>
    <property type="molecule type" value="Genomic_DNA"/>
</dbReference>
<dbReference type="OrthoDB" id="2423441at2759"/>
<comment type="caution">
    <text evidence="2">The sequence shown here is derived from an EMBL/GenBank/DDBJ whole genome shotgun (WGS) entry which is preliminary data.</text>
</comment>
<organism evidence="2 3">
    <name type="scientific">Funneliformis caledonium</name>
    <dbReference type="NCBI Taxonomy" id="1117310"/>
    <lineage>
        <taxon>Eukaryota</taxon>
        <taxon>Fungi</taxon>
        <taxon>Fungi incertae sedis</taxon>
        <taxon>Mucoromycota</taxon>
        <taxon>Glomeromycotina</taxon>
        <taxon>Glomeromycetes</taxon>
        <taxon>Glomerales</taxon>
        <taxon>Glomeraceae</taxon>
        <taxon>Funneliformis</taxon>
    </lineage>
</organism>